<dbReference type="Pfam" id="PF09773">
    <property type="entry name" value="Meckelin"/>
    <property type="match status" value="1"/>
</dbReference>
<proteinExistence type="predicted"/>
<dbReference type="PANTHER" id="PTHR21274:SF0">
    <property type="entry name" value="MECKELIN"/>
    <property type="match status" value="1"/>
</dbReference>
<accession>A0A8J4T681</accession>
<dbReference type="InterPro" id="IPR019170">
    <property type="entry name" value="Meckelin"/>
</dbReference>
<sequence>VNGVCFPGITPTDSSNKANLIDSDPSPVVPTDSNELSYVYPANDVTSTNAIRSYYFDTQARAAVAYCSGAYKNLTACQLLANLCTLQLQRRYQLTVASASTCAEFYRLTNERMTTRVGFTSWATDMPWLYYSPTKASTALKDTSITTQYSPKAQIDIRLAAFALDGTFLGFEKAIEFGHLQLCKDTIGKMQAAFTFGTVYSQECELHADDLFNQTKYPLIFYDPYLYFFDNTSNIGKLMPIPVLNRALIDNAGVLTNVVSEEDANSLSAALSLGNAASVASIESSIRDKWELTRRLFLVDNLIGRASDAVTPSTLVRYVSNIELKIFPRGSGFDGLIYPPLLAVDYDNLYSAEDFGKNKRVKVTFSVTYNQPTELEAVFEQNLRIAMGVICTMAACYGMIRTWLWSRRAGVLRLDGMLILKLVLFVVGNVANGFLIVIYCVSIYFLIFYKLQTSFMVSLPNSDQFMVNYIAAAFALKCLDIAHLMAVQCTVDIFFMDWERPKFPASKLIHRTGGDDPDLHNIGR</sequence>
<dbReference type="PANTHER" id="PTHR21274">
    <property type="entry name" value="MECKELIN"/>
    <property type="match status" value="1"/>
</dbReference>
<feature type="non-terminal residue" evidence="2">
    <location>
        <position position="524"/>
    </location>
</feature>
<feature type="transmembrane region" description="Helical" evidence="1">
    <location>
        <begin position="469"/>
        <end position="495"/>
    </location>
</feature>
<evidence type="ECO:0008006" key="4">
    <source>
        <dbReference type="Google" id="ProtNLM"/>
    </source>
</evidence>
<dbReference type="OrthoDB" id="419138at2759"/>
<keyword evidence="1" id="KW-0812">Transmembrane</keyword>
<keyword evidence="3" id="KW-1185">Reference proteome</keyword>
<dbReference type="GO" id="GO:0060271">
    <property type="term" value="P:cilium assembly"/>
    <property type="evidence" value="ECO:0007669"/>
    <property type="project" value="InterPro"/>
</dbReference>
<evidence type="ECO:0000256" key="1">
    <source>
        <dbReference type="SAM" id="Phobius"/>
    </source>
</evidence>
<keyword evidence="1" id="KW-0472">Membrane</keyword>
<feature type="transmembrane region" description="Helical" evidence="1">
    <location>
        <begin position="385"/>
        <end position="406"/>
    </location>
</feature>
<dbReference type="AlphaFoldDB" id="A0A8J4T681"/>
<evidence type="ECO:0000313" key="2">
    <source>
        <dbReference type="EMBL" id="KAF5398584.1"/>
    </source>
</evidence>
<keyword evidence="1" id="KW-1133">Transmembrane helix</keyword>
<comment type="caution">
    <text evidence="2">The sequence shown here is derived from an EMBL/GenBank/DDBJ whole genome shotgun (WGS) entry which is preliminary data.</text>
</comment>
<name>A0A8J4T681_9TREM</name>
<evidence type="ECO:0000313" key="3">
    <source>
        <dbReference type="Proteomes" id="UP000748531"/>
    </source>
</evidence>
<gene>
    <name evidence="2" type="ORF">PHET_08448</name>
</gene>
<dbReference type="EMBL" id="LUCH01004856">
    <property type="protein sequence ID" value="KAF5398584.1"/>
    <property type="molecule type" value="Genomic_DNA"/>
</dbReference>
<reference evidence="2" key="1">
    <citation type="submission" date="2019-05" db="EMBL/GenBank/DDBJ databases">
        <title>Annotation for the trematode Paragonimus heterotremus.</title>
        <authorList>
            <person name="Choi Y.-J."/>
        </authorList>
    </citation>
    <scope>NUCLEOTIDE SEQUENCE</scope>
    <source>
        <strain evidence="2">LC</strain>
    </source>
</reference>
<organism evidence="2 3">
    <name type="scientific">Paragonimus heterotremus</name>
    <dbReference type="NCBI Taxonomy" id="100268"/>
    <lineage>
        <taxon>Eukaryota</taxon>
        <taxon>Metazoa</taxon>
        <taxon>Spiralia</taxon>
        <taxon>Lophotrochozoa</taxon>
        <taxon>Platyhelminthes</taxon>
        <taxon>Trematoda</taxon>
        <taxon>Digenea</taxon>
        <taxon>Plagiorchiida</taxon>
        <taxon>Troglotremata</taxon>
        <taxon>Troglotrematidae</taxon>
        <taxon>Paragonimus</taxon>
    </lineage>
</organism>
<feature type="transmembrane region" description="Helical" evidence="1">
    <location>
        <begin position="418"/>
        <end position="449"/>
    </location>
</feature>
<protein>
    <recommendedName>
        <fullName evidence="4">Meckelin</fullName>
    </recommendedName>
</protein>
<dbReference type="Proteomes" id="UP000748531">
    <property type="component" value="Unassembled WGS sequence"/>
</dbReference>
<dbReference type="GO" id="GO:0036038">
    <property type="term" value="C:MKS complex"/>
    <property type="evidence" value="ECO:0007669"/>
    <property type="project" value="InterPro"/>
</dbReference>